<evidence type="ECO:0000256" key="4">
    <source>
        <dbReference type="ARBA" id="ARBA00022679"/>
    </source>
</evidence>
<dbReference type="GO" id="GO:0005524">
    <property type="term" value="F:ATP binding"/>
    <property type="evidence" value="ECO:0007669"/>
    <property type="project" value="UniProtKB-KW"/>
</dbReference>
<dbReference type="GO" id="GO:0005829">
    <property type="term" value="C:cytosol"/>
    <property type="evidence" value="ECO:0007669"/>
    <property type="project" value="TreeGrafter"/>
</dbReference>
<dbReference type="Gene3D" id="2.30.130.10">
    <property type="entry name" value="PUA domain"/>
    <property type="match status" value="1"/>
</dbReference>
<keyword evidence="6 9" id="KW-0418">Kinase</keyword>
<dbReference type="InterPro" id="IPR036393">
    <property type="entry name" value="AceGlu_kinase-like_sf"/>
</dbReference>
<dbReference type="PROSITE" id="PS00902">
    <property type="entry name" value="GLUTAMATE_5_KINASE"/>
    <property type="match status" value="1"/>
</dbReference>
<protein>
    <submittedName>
        <fullName evidence="9">Glutamate 5-kinase</fullName>
    </submittedName>
</protein>
<gene>
    <name evidence="9" type="ORF">UV05_C0010G0009</name>
</gene>
<dbReference type="AlphaFoldDB" id="A0A0G1C3G5"/>
<dbReference type="PRINTS" id="PR00474">
    <property type="entry name" value="GLU5KINASE"/>
</dbReference>
<dbReference type="Proteomes" id="UP000034875">
    <property type="component" value="Unassembled WGS sequence"/>
</dbReference>
<dbReference type="CDD" id="cd21157">
    <property type="entry name" value="PUA_G5K"/>
    <property type="match status" value="1"/>
</dbReference>
<comment type="caution">
    <text evidence="9">The sequence shown here is derived from an EMBL/GenBank/DDBJ whole genome shotgun (WGS) entry which is preliminary data.</text>
</comment>
<dbReference type="Gene3D" id="3.40.1160.10">
    <property type="entry name" value="Acetylglutamate kinase-like"/>
    <property type="match status" value="1"/>
</dbReference>
<accession>A0A0G1C3G5</accession>
<proteinExistence type="predicted"/>
<reference evidence="9 10" key="1">
    <citation type="journal article" date="2015" name="Nature">
        <title>rRNA introns, odd ribosomes, and small enigmatic genomes across a large radiation of phyla.</title>
        <authorList>
            <person name="Brown C.T."/>
            <person name="Hug L.A."/>
            <person name="Thomas B.C."/>
            <person name="Sharon I."/>
            <person name="Castelle C.J."/>
            <person name="Singh A."/>
            <person name="Wilkins M.J."/>
            <person name="Williams K.H."/>
            <person name="Banfield J.F."/>
        </authorList>
    </citation>
    <scope>NUCLEOTIDE SEQUENCE [LARGE SCALE GENOMIC DNA]</scope>
</reference>
<dbReference type="InterPro" id="IPR005715">
    <property type="entry name" value="Glu_5kinase/COase_Synthase"/>
</dbReference>
<dbReference type="PROSITE" id="PS50890">
    <property type="entry name" value="PUA"/>
    <property type="match status" value="1"/>
</dbReference>
<dbReference type="InterPro" id="IPR015947">
    <property type="entry name" value="PUA-like_sf"/>
</dbReference>
<dbReference type="PANTHER" id="PTHR43654:SF3">
    <property type="entry name" value="GLUTAMATE 5-KINASE"/>
    <property type="match status" value="1"/>
</dbReference>
<evidence type="ECO:0000256" key="2">
    <source>
        <dbReference type="ARBA" id="ARBA00022605"/>
    </source>
</evidence>
<dbReference type="GO" id="GO:0003723">
    <property type="term" value="F:RNA binding"/>
    <property type="evidence" value="ECO:0007669"/>
    <property type="project" value="InterPro"/>
</dbReference>
<evidence type="ECO:0000256" key="7">
    <source>
        <dbReference type="ARBA" id="ARBA00022840"/>
    </source>
</evidence>
<dbReference type="SUPFAM" id="SSF53633">
    <property type="entry name" value="Carbamate kinase-like"/>
    <property type="match status" value="1"/>
</dbReference>
<keyword evidence="2" id="KW-0028">Amino-acid biosynthesis</keyword>
<dbReference type="Pfam" id="PF01472">
    <property type="entry name" value="PUA"/>
    <property type="match status" value="1"/>
</dbReference>
<keyword evidence="5" id="KW-0547">Nucleotide-binding</keyword>
<dbReference type="InterPro" id="IPR002478">
    <property type="entry name" value="PUA"/>
</dbReference>
<dbReference type="GO" id="GO:0008652">
    <property type="term" value="P:amino acid biosynthetic process"/>
    <property type="evidence" value="ECO:0007669"/>
    <property type="project" value="UniProtKB-KW"/>
</dbReference>
<dbReference type="InterPro" id="IPR001057">
    <property type="entry name" value="Glu/AcGlu_kinase"/>
</dbReference>
<evidence type="ECO:0000256" key="6">
    <source>
        <dbReference type="ARBA" id="ARBA00022777"/>
    </source>
</evidence>
<organism evidence="9 10">
    <name type="scientific">candidate division CPR1 bacterium GW2011_GWA2_42_17</name>
    <dbReference type="NCBI Taxonomy" id="1618341"/>
    <lineage>
        <taxon>Bacteria</taxon>
        <taxon>candidate division CPR1</taxon>
    </lineage>
</organism>
<dbReference type="SMART" id="SM00359">
    <property type="entry name" value="PUA"/>
    <property type="match status" value="1"/>
</dbReference>
<dbReference type="SUPFAM" id="SSF88697">
    <property type="entry name" value="PUA domain-like"/>
    <property type="match status" value="1"/>
</dbReference>
<dbReference type="EMBL" id="LCCZ01000010">
    <property type="protein sequence ID" value="KKS44193.1"/>
    <property type="molecule type" value="Genomic_DNA"/>
</dbReference>
<dbReference type="Pfam" id="PF00696">
    <property type="entry name" value="AA_kinase"/>
    <property type="match status" value="1"/>
</dbReference>
<evidence type="ECO:0000256" key="1">
    <source>
        <dbReference type="ARBA" id="ARBA00022490"/>
    </source>
</evidence>
<dbReference type="NCBIfam" id="TIGR01027">
    <property type="entry name" value="proB"/>
    <property type="match status" value="1"/>
</dbReference>
<keyword evidence="3" id="KW-0641">Proline biosynthesis</keyword>
<name>A0A0G1C3G5_9BACT</name>
<evidence type="ECO:0000313" key="10">
    <source>
        <dbReference type="Proteomes" id="UP000034875"/>
    </source>
</evidence>
<keyword evidence="4" id="KW-0808">Transferase</keyword>
<dbReference type="InterPro" id="IPR036974">
    <property type="entry name" value="PUA_sf"/>
</dbReference>
<evidence type="ECO:0000256" key="5">
    <source>
        <dbReference type="ARBA" id="ARBA00022741"/>
    </source>
</evidence>
<dbReference type="PANTHER" id="PTHR43654">
    <property type="entry name" value="GLUTAMATE 5-KINASE"/>
    <property type="match status" value="1"/>
</dbReference>
<dbReference type="PIRSF" id="PIRSF000729">
    <property type="entry name" value="GK"/>
    <property type="match status" value="1"/>
</dbReference>
<dbReference type="InterPro" id="IPR019797">
    <property type="entry name" value="Glutamate_5-kinase_CS"/>
</dbReference>
<dbReference type="GO" id="GO:0004349">
    <property type="term" value="F:glutamate 5-kinase activity"/>
    <property type="evidence" value="ECO:0007669"/>
    <property type="project" value="InterPro"/>
</dbReference>
<keyword evidence="7" id="KW-0067">ATP-binding</keyword>
<keyword evidence="1" id="KW-0963">Cytoplasm</keyword>
<feature type="domain" description="PUA" evidence="8">
    <location>
        <begin position="275"/>
        <end position="353"/>
    </location>
</feature>
<evidence type="ECO:0000313" key="9">
    <source>
        <dbReference type="EMBL" id="KKS44193.1"/>
    </source>
</evidence>
<sequence>MKRRAIIKIGSSSLLDERGDIAVSFLRRIVDVIVEFEKRQWVPLLVLSGAVAIGRSDSKELVLYASSAARGQMIITSLMNELGGKVGIKFAQFLLSNRDINEPDRFSSLKQTFNECLNSGLVPLINENDATGAVQHHDFVDNDQLATIVGVVVGAEKIYLFTNVAGVFRASPNKSIGQTETPIASISDVNKELISLHLGKKSLAGRGGMEAKLRAARLASFVGITTYILDSRILENAVEIVDGKKCKGTVCLPWEKPISLTDRTRRLIVSHTSSASIKVDGGAEEALLRRKSLLVVGVTQVFGTFEKGDSVEIIGSKKQPVALGVSALSSVELVKIINLDEKPFNVKVIHADNLVLLPL</sequence>
<dbReference type="InterPro" id="IPR011529">
    <property type="entry name" value="Glu_5kinase"/>
</dbReference>
<evidence type="ECO:0000259" key="8">
    <source>
        <dbReference type="SMART" id="SM00359"/>
    </source>
</evidence>
<evidence type="ECO:0000256" key="3">
    <source>
        <dbReference type="ARBA" id="ARBA00022650"/>
    </source>
</evidence>
<dbReference type="InterPro" id="IPR001048">
    <property type="entry name" value="Asp/Glu/Uridylate_kinase"/>
</dbReference>